<comment type="subcellular location">
    <subcellularLocation>
        <location evidence="1">Secreted</location>
        <location evidence="1">Cell wall</location>
    </subcellularLocation>
</comment>
<evidence type="ECO:0000256" key="2">
    <source>
        <dbReference type="ARBA" id="ARBA00005184"/>
    </source>
</evidence>
<dbReference type="Pfam" id="PF01095">
    <property type="entry name" value="Pectinesterase"/>
    <property type="match status" value="1"/>
</dbReference>
<proteinExistence type="predicted"/>
<name>A0A9D4X7C9_PEA</name>
<evidence type="ECO:0000259" key="7">
    <source>
        <dbReference type="Pfam" id="PF01095"/>
    </source>
</evidence>
<reference evidence="8 9" key="1">
    <citation type="journal article" date="2022" name="Nat. Genet.">
        <title>Improved pea reference genome and pan-genome highlight genomic features and evolutionary characteristics.</title>
        <authorList>
            <person name="Yang T."/>
            <person name="Liu R."/>
            <person name="Luo Y."/>
            <person name="Hu S."/>
            <person name="Wang D."/>
            <person name="Wang C."/>
            <person name="Pandey M.K."/>
            <person name="Ge S."/>
            <person name="Xu Q."/>
            <person name="Li N."/>
            <person name="Li G."/>
            <person name="Huang Y."/>
            <person name="Saxena R.K."/>
            <person name="Ji Y."/>
            <person name="Li M."/>
            <person name="Yan X."/>
            <person name="He Y."/>
            <person name="Liu Y."/>
            <person name="Wang X."/>
            <person name="Xiang C."/>
            <person name="Varshney R.K."/>
            <person name="Ding H."/>
            <person name="Gao S."/>
            <person name="Zong X."/>
        </authorList>
    </citation>
    <scope>NUCLEOTIDE SEQUENCE [LARGE SCALE GENOMIC DNA]</scope>
    <source>
        <strain evidence="8 9">cv. Zhongwan 6</strain>
    </source>
</reference>
<dbReference type="InterPro" id="IPR000070">
    <property type="entry name" value="Pectinesterase_cat"/>
</dbReference>
<dbReference type="EMBL" id="JAMSHJ010000005">
    <property type="protein sequence ID" value="KAI5414285.1"/>
    <property type="molecule type" value="Genomic_DNA"/>
</dbReference>
<feature type="domain" description="Pectinesterase catalytic" evidence="7">
    <location>
        <begin position="1"/>
        <end position="61"/>
    </location>
</feature>
<dbReference type="GO" id="GO:0042545">
    <property type="term" value="P:cell wall modification"/>
    <property type="evidence" value="ECO:0007669"/>
    <property type="project" value="InterPro"/>
</dbReference>
<organism evidence="8 9">
    <name type="scientific">Pisum sativum</name>
    <name type="common">Garden pea</name>
    <name type="synonym">Lathyrus oleraceus</name>
    <dbReference type="NCBI Taxonomy" id="3888"/>
    <lineage>
        <taxon>Eukaryota</taxon>
        <taxon>Viridiplantae</taxon>
        <taxon>Streptophyta</taxon>
        <taxon>Embryophyta</taxon>
        <taxon>Tracheophyta</taxon>
        <taxon>Spermatophyta</taxon>
        <taxon>Magnoliopsida</taxon>
        <taxon>eudicotyledons</taxon>
        <taxon>Gunneridae</taxon>
        <taxon>Pentapetalae</taxon>
        <taxon>rosids</taxon>
        <taxon>fabids</taxon>
        <taxon>Fabales</taxon>
        <taxon>Fabaceae</taxon>
        <taxon>Papilionoideae</taxon>
        <taxon>50 kb inversion clade</taxon>
        <taxon>NPAAA clade</taxon>
        <taxon>Hologalegina</taxon>
        <taxon>IRL clade</taxon>
        <taxon>Fabeae</taxon>
        <taxon>Lathyrus</taxon>
    </lineage>
</organism>
<keyword evidence="4" id="KW-0378">Hydrolase</keyword>
<keyword evidence="9" id="KW-1185">Reference proteome</keyword>
<dbReference type="SUPFAM" id="SSF51126">
    <property type="entry name" value="Pectin lyase-like"/>
    <property type="match status" value="1"/>
</dbReference>
<evidence type="ECO:0000256" key="1">
    <source>
        <dbReference type="ARBA" id="ARBA00004191"/>
    </source>
</evidence>
<evidence type="ECO:0000256" key="5">
    <source>
        <dbReference type="ARBA" id="ARBA00023085"/>
    </source>
</evidence>
<dbReference type="InterPro" id="IPR012334">
    <property type="entry name" value="Pectin_lyas_fold"/>
</dbReference>
<dbReference type="AlphaFoldDB" id="A0A9D4X7C9"/>
<dbReference type="InterPro" id="IPR011050">
    <property type="entry name" value="Pectin_lyase_fold/virulence"/>
</dbReference>
<dbReference type="Proteomes" id="UP001058974">
    <property type="component" value="Chromosome 5"/>
</dbReference>
<evidence type="ECO:0000313" key="8">
    <source>
        <dbReference type="EMBL" id="KAI5414285.1"/>
    </source>
</evidence>
<evidence type="ECO:0000256" key="6">
    <source>
        <dbReference type="SAM" id="MobiDB-lite"/>
    </source>
</evidence>
<gene>
    <name evidence="8" type="ORF">KIW84_058427</name>
</gene>
<keyword evidence="3" id="KW-0134">Cell wall</keyword>
<evidence type="ECO:0000256" key="4">
    <source>
        <dbReference type="ARBA" id="ARBA00022801"/>
    </source>
</evidence>
<evidence type="ECO:0000256" key="3">
    <source>
        <dbReference type="ARBA" id="ARBA00022512"/>
    </source>
</evidence>
<sequence>MVDPRGWEEMSGQGINKVTYVELENVGSGSNTYGRMDWPGVRVLGNHNQALVFNASYFLDADSWIPTRGVPYDSGGNQQGVSPPPPPPPAGNVEAPIYGNGEGVAAGNGEGVVVGNSEGNGEGVTAGNGEGVATGNVEGNDEGVVARNGEGVADPEEEDCVGCCFCFSCGPKGGGNKQGVSPSHPPPSTSI</sequence>
<protein>
    <recommendedName>
        <fullName evidence="7">Pectinesterase catalytic domain-containing protein</fullName>
    </recommendedName>
</protein>
<comment type="pathway">
    <text evidence="2">Glycan metabolism; pectin degradation; 2-dehydro-3-deoxy-D-gluconate from pectin: step 1/5.</text>
</comment>
<dbReference type="Gramene" id="Psat05G0842700-T1">
    <property type="protein sequence ID" value="KAI5414285.1"/>
    <property type="gene ID" value="KIW84_058427"/>
</dbReference>
<evidence type="ECO:0000313" key="9">
    <source>
        <dbReference type="Proteomes" id="UP001058974"/>
    </source>
</evidence>
<keyword evidence="5" id="KW-0063">Aspartyl esterase</keyword>
<comment type="caution">
    <text evidence="8">The sequence shown here is derived from an EMBL/GenBank/DDBJ whole genome shotgun (WGS) entry which is preliminary data.</text>
</comment>
<keyword evidence="3" id="KW-0964">Secreted</keyword>
<dbReference type="GO" id="GO:0030599">
    <property type="term" value="F:pectinesterase activity"/>
    <property type="evidence" value="ECO:0007669"/>
    <property type="project" value="InterPro"/>
</dbReference>
<feature type="region of interest" description="Disordered" evidence="6">
    <location>
        <begin position="69"/>
        <end position="91"/>
    </location>
</feature>
<dbReference type="Gene3D" id="2.160.20.10">
    <property type="entry name" value="Single-stranded right-handed beta-helix, Pectin lyase-like"/>
    <property type="match status" value="1"/>
</dbReference>
<accession>A0A9D4X7C9</accession>